<dbReference type="EMBL" id="JAPTMU010000003">
    <property type="protein sequence ID" value="KAJ4945733.1"/>
    <property type="molecule type" value="Genomic_DNA"/>
</dbReference>
<evidence type="ECO:0000313" key="2">
    <source>
        <dbReference type="EMBL" id="KAJ4945733.1"/>
    </source>
</evidence>
<evidence type="ECO:0000313" key="3">
    <source>
        <dbReference type="Proteomes" id="UP001219934"/>
    </source>
</evidence>
<dbReference type="Proteomes" id="UP001219934">
    <property type="component" value="Unassembled WGS sequence"/>
</dbReference>
<feature type="region of interest" description="Disordered" evidence="1">
    <location>
        <begin position="29"/>
        <end position="52"/>
    </location>
</feature>
<accession>A0AAD6BMR6</accession>
<name>A0AAD6BMR6_9TELE</name>
<gene>
    <name evidence="2" type="ORF">JOQ06_023411</name>
</gene>
<keyword evidence="3" id="KW-1185">Reference proteome</keyword>
<reference evidence="2" key="1">
    <citation type="submission" date="2022-11" db="EMBL/GenBank/DDBJ databases">
        <title>Chromosome-level genome of Pogonophryne albipinna.</title>
        <authorList>
            <person name="Jo E."/>
        </authorList>
    </citation>
    <scope>NUCLEOTIDE SEQUENCE</scope>
    <source>
        <strain evidence="2">SGF0006</strain>
        <tissue evidence="2">Muscle</tissue>
    </source>
</reference>
<sequence length="68" mass="7101">MAEGGNYYNDQGEFMSMMTEPDHSFAAAKEEAPTRVGHMKGPAGSANGEATLETSGVLGHDLGLTILT</sequence>
<comment type="caution">
    <text evidence="2">The sequence shown here is derived from an EMBL/GenBank/DDBJ whole genome shotgun (WGS) entry which is preliminary data.</text>
</comment>
<dbReference type="AlphaFoldDB" id="A0AAD6BMR6"/>
<protein>
    <submittedName>
        <fullName evidence="2">Uncharacterized protein</fullName>
    </submittedName>
</protein>
<organism evidence="2 3">
    <name type="scientific">Pogonophryne albipinna</name>
    <dbReference type="NCBI Taxonomy" id="1090488"/>
    <lineage>
        <taxon>Eukaryota</taxon>
        <taxon>Metazoa</taxon>
        <taxon>Chordata</taxon>
        <taxon>Craniata</taxon>
        <taxon>Vertebrata</taxon>
        <taxon>Euteleostomi</taxon>
        <taxon>Actinopterygii</taxon>
        <taxon>Neopterygii</taxon>
        <taxon>Teleostei</taxon>
        <taxon>Neoteleostei</taxon>
        <taxon>Acanthomorphata</taxon>
        <taxon>Eupercaria</taxon>
        <taxon>Perciformes</taxon>
        <taxon>Notothenioidei</taxon>
        <taxon>Pogonophryne</taxon>
    </lineage>
</organism>
<evidence type="ECO:0000256" key="1">
    <source>
        <dbReference type="SAM" id="MobiDB-lite"/>
    </source>
</evidence>
<proteinExistence type="predicted"/>